<comment type="caution">
    <text evidence="1">The sequence shown here is derived from an EMBL/GenBank/DDBJ whole genome shotgun (WGS) entry which is preliminary data.</text>
</comment>
<evidence type="ECO:0000313" key="1">
    <source>
        <dbReference type="EMBL" id="EXY90957.1"/>
    </source>
</evidence>
<accession>A0A015U7U5</accession>
<dbReference type="PATRIC" id="fig|1339316.3.peg.2245"/>
<sequence length="57" mass="6718">MFLWNRKVGTLVAYKEKYVDKVISVVSNYQRYAHIAGVDAYWGHQIKEEINDRIGML</sequence>
<dbReference type="EMBL" id="JGDB01000094">
    <property type="protein sequence ID" value="EXY90957.1"/>
    <property type="molecule type" value="Genomic_DNA"/>
</dbReference>
<protein>
    <submittedName>
        <fullName evidence="1">Uncharacterized protein</fullName>
    </submittedName>
</protein>
<gene>
    <name evidence="1" type="ORF">M125_2338</name>
</gene>
<reference evidence="1 2" key="1">
    <citation type="submission" date="2014-02" db="EMBL/GenBank/DDBJ databases">
        <authorList>
            <person name="Sears C."/>
            <person name="Carroll K."/>
            <person name="Sack B.R."/>
            <person name="Qadri F."/>
            <person name="Myers L.L."/>
            <person name="Chung G.-T."/>
            <person name="Escheverria P."/>
            <person name="Fraser C.M."/>
            <person name="Sadzewicz L."/>
            <person name="Shefchek K.A."/>
            <person name="Tallon L."/>
            <person name="Das S.P."/>
            <person name="Daugherty S."/>
            <person name="Mongodin E.F."/>
        </authorList>
    </citation>
    <scope>NUCLEOTIDE SEQUENCE [LARGE SCALE GENOMIC DNA]</scope>
    <source>
        <strain evidence="2">3998T(B)3</strain>
    </source>
</reference>
<evidence type="ECO:0000313" key="2">
    <source>
        <dbReference type="Proteomes" id="UP000020773"/>
    </source>
</evidence>
<name>A0A015U7U5_BACFG</name>
<dbReference type="AlphaFoldDB" id="A0A015U7U5"/>
<proteinExistence type="predicted"/>
<organism evidence="1 2">
    <name type="scientific">Bacteroides fragilis str. 3998T(B)3</name>
    <dbReference type="NCBI Taxonomy" id="1339316"/>
    <lineage>
        <taxon>Bacteria</taxon>
        <taxon>Pseudomonadati</taxon>
        <taxon>Bacteroidota</taxon>
        <taxon>Bacteroidia</taxon>
        <taxon>Bacteroidales</taxon>
        <taxon>Bacteroidaceae</taxon>
        <taxon>Bacteroides</taxon>
    </lineage>
</organism>
<dbReference type="Proteomes" id="UP000020773">
    <property type="component" value="Unassembled WGS sequence"/>
</dbReference>